<dbReference type="Pfam" id="PF01138">
    <property type="entry name" value="RNase_PH"/>
    <property type="match status" value="2"/>
</dbReference>
<dbReference type="InterPro" id="IPR015847">
    <property type="entry name" value="ExoRNase_PH_dom2"/>
</dbReference>
<dbReference type="EC" id="2.7.7.8" evidence="7"/>
<feature type="domain" description="S1 motif" evidence="9">
    <location>
        <begin position="621"/>
        <end position="689"/>
    </location>
</feature>
<dbReference type="SMART" id="SM00322">
    <property type="entry name" value="KH"/>
    <property type="match status" value="1"/>
</dbReference>
<dbReference type="PANTHER" id="PTHR11252:SF0">
    <property type="entry name" value="POLYRIBONUCLEOTIDE NUCLEOTIDYLTRANSFERASE 1, MITOCHONDRIAL"/>
    <property type="match status" value="1"/>
</dbReference>
<evidence type="ECO:0000256" key="1">
    <source>
        <dbReference type="ARBA" id="ARBA00007404"/>
    </source>
</evidence>
<keyword evidence="11" id="KW-1185">Reference proteome</keyword>
<evidence type="ECO:0000259" key="9">
    <source>
        <dbReference type="PROSITE" id="PS50126"/>
    </source>
</evidence>
<dbReference type="EMBL" id="JAHOPB010000001">
    <property type="protein sequence ID" value="MBU8873181.1"/>
    <property type="molecule type" value="Genomic_DNA"/>
</dbReference>
<dbReference type="PANTHER" id="PTHR11252">
    <property type="entry name" value="POLYRIBONUCLEOTIDE NUCLEOTIDYLTRANSFERASE"/>
    <property type="match status" value="1"/>
</dbReference>
<dbReference type="Pfam" id="PF00575">
    <property type="entry name" value="S1"/>
    <property type="match status" value="1"/>
</dbReference>
<evidence type="ECO:0000256" key="6">
    <source>
        <dbReference type="ARBA" id="ARBA00022884"/>
    </source>
</evidence>
<keyword evidence="2 7" id="KW-0963">Cytoplasm</keyword>
<keyword evidence="7" id="KW-0479">Metal-binding</keyword>
<keyword evidence="4 7" id="KW-0548">Nucleotidyltransferase</keyword>
<comment type="subcellular location">
    <subcellularLocation>
        <location evidence="7">Cytoplasm</location>
    </subcellularLocation>
</comment>
<feature type="binding site" evidence="7">
    <location>
        <position position="491"/>
    </location>
    <ligand>
        <name>Mg(2+)</name>
        <dbReference type="ChEBI" id="CHEBI:18420"/>
    </ligand>
</feature>
<keyword evidence="5 7" id="KW-0460">Magnesium</keyword>
<dbReference type="Proteomes" id="UP000727907">
    <property type="component" value="Unassembled WGS sequence"/>
</dbReference>
<dbReference type="CDD" id="cd11363">
    <property type="entry name" value="RNase_PH_PNPase_1"/>
    <property type="match status" value="1"/>
</dbReference>
<evidence type="ECO:0000256" key="5">
    <source>
        <dbReference type="ARBA" id="ARBA00022842"/>
    </source>
</evidence>
<reference evidence="10 11" key="1">
    <citation type="submission" date="2021-06" db="EMBL/GenBank/DDBJ databases">
        <authorList>
            <person name="Lee D.H."/>
        </authorList>
    </citation>
    <scope>NUCLEOTIDE SEQUENCE [LARGE SCALE GENOMIC DNA]</scope>
    <source>
        <strain evidence="10 11">MMS21-HV4-11</strain>
    </source>
</reference>
<dbReference type="Pfam" id="PF03725">
    <property type="entry name" value="RNase_PH_C"/>
    <property type="match status" value="1"/>
</dbReference>
<dbReference type="NCBIfam" id="NF008805">
    <property type="entry name" value="PRK11824.1"/>
    <property type="match status" value="1"/>
</dbReference>
<dbReference type="InterPro" id="IPR003029">
    <property type="entry name" value="S1_domain"/>
</dbReference>
<evidence type="ECO:0000313" key="11">
    <source>
        <dbReference type="Proteomes" id="UP000727907"/>
    </source>
</evidence>
<comment type="catalytic activity">
    <reaction evidence="7">
        <text>RNA(n+1) + phosphate = RNA(n) + a ribonucleoside 5'-diphosphate</text>
        <dbReference type="Rhea" id="RHEA:22096"/>
        <dbReference type="Rhea" id="RHEA-COMP:14527"/>
        <dbReference type="Rhea" id="RHEA-COMP:17342"/>
        <dbReference type="ChEBI" id="CHEBI:43474"/>
        <dbReference type="ChEBI" id="CHEBI:57930"/>
        <dbReference type="ChEBI" id="CHEBI:140395"/>
        <dbReference type="EC" id="2.7.7.8"/>
    </reaction>
</comment>
<dbReference type="CDD" id="cd02393">
    <property type="entry name" value="KH-I_PNPase"/>
    <property type="match status" value="1"/>
</dbReference>
<sequence>MFEVFRKEIDWAGRKLVLETGKIARQADGAVMASYGGTTVLAAVVFEKKPKPGLDFFPLTVNYQEKAFAAGKIPGGFFKREGRPSEKEILTSRLIDRPIRPLFHESYRNETLVVVTTLAHDLENDPDILAMVATSAALTISGVPFMGPIGAARVGYVDGQYVVNPTKVQLEKSTLDLVVAGTKEGVLMVESEAKELSEDVMLGAVMEAHRSFQPVIDAIIQLAEHCAKEPLPLTDPSEASKTVAAKLTAEMRAKLVEAFAETQKQARQAKIGAVKAEAKKLFEGDEAALAAFGEQFGNLEADVVRTAILDTGKRIDGRDTKTVRPIVAEVGILPRAHGSSLFTRGETQALVVATLGTGQDEQIIDALEGEYREHFMLHYNFPPYSVGEVRRMGSPGRREIGHGKLAFRALRPMLPSKEKFPYTIRIVSEITESNGSSSMASVCGGSLSLMDAGVPMERPVAGIAMGLIKEGERFAVLSDILGDEDHLGDMDFKVAGTEKGITSLQMDIKITSITEEIMKVALGQAKDGRIHILGEMAKGLGGARDGVAATAPRITQFTIPKDKIREVIGTGGKVIREITEQTGTKIDIEDDGTIKVAAVDATAGQRAIDWIKGIVAEPEVGVIYTGKVVKTVEFGAFVNFLGARDGLVHISELAPRRVAKVNDVVKEGDQVKVKVLGVDDRGKVRLSMKAVDQETGEDISNKPVDEAPAAGA</sequence>
<dbReference type="Pfam" id="PF00013">
    <property type="entry name" value="KH_1"/>
    <property type="match status" value="1"/>
</dbReference>
<keyword evidence="6 7" id="KW-0694">RNA-binding</keyword>
<dbReference type="NCBIfam" id="TIGR03591">
    <property type="entry name" value="polynuc_phos"/>
    <property type="match status" value="1"/>
</dbReference>
<evidence type="ECO:0000256" key="7">
    <source>
        <dbReference type="HAMAP-Rule" id="MF_01595"/>
    </source>
</evidence>
<dbReference type="InterPro" id="IPR001247">
    <property type="entry name" value="ExoRNase_PH_dom1"/>
</dbReference>
<evidence type="ECO:0000256" key="8">
    <source>
        <dbReference type="SAM" id="MobiDB-lite"/>
    </source>
</evidence>
<dbReference type="SMART" id="SM00316">
    <property type="entry name" value="S1"/>
    <property type="match status" value="1"/>
</dbReference>
<dbReference type="PROSITE" id="PS50084">
    <property type="entry name" value="KH_TYPE_1"/>
    <property type="match status" value="1"/>
</dbReference>
<evidence type="ECO:0000256" key="2">
    <source>
        <dbReference type="ARBA" id="ARBA00022490"/>
    </source>
</evidence>
<dbReference type="GO" id="GO:0004654">
    <property type="term" value="F:polyribonucleotide nucleotidyltransferase activity"/>
    <property type="evidence" value="ECO:0007669"/>
    <property type="project" value="UniProtKB-EC"/>
</dbReference>
<gene>
    <name evidence="7 10" type="primary">pnp</name>
    <name evidence="10" type="ORF">KQ910_05370</name>
</gene>
<dbReference type="HAMAP" id="MF_01595">
    <property type="entry name" value="PNPase"/>
    <property type="match status" value="1"/>
</dbReference>
<protein>
    <recommendedName>
        <fullName evidence="7">Polyribonucleotide nucleotidyltransferase</fullName>
        <ecNumber evidence="7">2.7.7.8</ecNumber>
    </recommendedName>
    <alternativeName>
        <fullName evidence="7">Polynucleotide phosphorylase</fullName>
        <shortName evidence="7">PNPase</shortName>
    </alternativeName>
</protein>
<dbReference type="RefSeq" id="WP_216957443.1">
    <property type="nucleotide sequence ID" value="NZ_JAHOPB010000001.1"/>
</dbReference>
<dbReference type="InterPro" id="IPR004087">
    <property type="entry name" value="KH_dom"/>
</dbReference>
<keyword evidence="3 7" id="KW-0808">Transferase</keyword>
<comment type="similarity">
    <text evidence="1 7">Belongs to the polyribonucleotide nucleotidyltransferase family.</text>
</comment>
<feature type="region of interest" description="Disordered" evidence="8">
    <location>
        <begin position="692"/>
        <end position="712"/>
    </location>
</feature>
<name>A0ABS6IEZ5_9HYPH</name>
<accession>A0ABS6IEZ5</accession>
<dbReference type="CDD" id="cd04472">
    <property type="entry name" value="S1_PNPase"/>
    <property type="match status" value="1"/>
</dbReference>
<dbReference type="InterPro" id="IPR004088">
    <property type="entry name" value="KH_dom_type_1"/>
</dbReference>
<dbReference type="Pfam" id="PF03726">
    <property type="entry name" value="PNPase"/>
    <property type="match status" value="1"/>
</dbReference>
<comment type="caution">
    <text evidence="10">The sequence shown here is derived from an EMBL/GenBank/DDBJ whole genome shotgun (WGS) entry which is preliminary data.</text>
</comment>
<dbReference type="CDD" id="cd11364">
    <property type="entry name" value="RNase_PH_PNPase_2"/>
    <property type="match status" value="1"/>
</dbReference>
<organism evidence="10 11">
    <name type="scientific">Reyranella humidisoli</name>
    <dbReference type="NCBI Taxonomy" id="2849149"/>
    <lineage>
        <taxon>Bacteria</taxon>
        <taxon>Pseudomonadati</taxon>
        <taxon>Pseudomonadota</taxon>
        <taxon>Alphaproteobacteria</taxon>
        <taxon>Hyphomicrobiales</taxon>
        <taxon>Reyranellaceae</taxon>
        <taxon>Reyranella</taxon>
    </lineage>
</organism>
<comment type="function">
    <text evidence="7">Involved in mRNA degradation. Catalyzes the phosphorolysis of single-stranded polyribonucleotides processively in the 3'- to 5'-direction.</text>
</comment>
<evidence type="ECO:0000256" key="4">
    <source>
        <dbReference type="ARBA" id="ARBA00022695"/>
    </source>
</evidence>
<dbReference type="InterPro" id="IPR012162">
    <property type="entry name" value="PNPase"/>
</dbReference>
<evidence type="ECO:0000313" key="10">
    <source>
        <dbReference type="EMBL" id="MBU8873181.1"/>
    </source>
</evidence>
<dbReference type="PIRSF" id="PIRSF005499">
    <property type="entry name" value="PNPase"/>
    <property type="match status" value="1"/>
</dbReference>
<feature type="binding site" evidence="7">
    <location>
        <position position="485"/>
    </location>
    <ligand>
        <name>Mg(2+)</name>
        <dbReference type="ChEBI" id="CHEBI:18420"/>
    </ligand>
</feature>
<proteinExistence type="inferred from homology"/>
<dbReference type="InterPro" id="IPR015848">
    <property type="entry name" value="PNPase_PH_RNA-bd_bac/org-type"/>
</dbReference>
<evidence type="ECO:0000256" key="3">
    <source>
        <dbReference type="ARBA" id="ARBA00022679"/>
    </source>
</evidence>
<dbReference type="PROSITE" id="PS50126">
    <property type="entry name" value="S1"/>
    <property type="match status" value="1"/>
</dbReference>
<comment type="cofactor">
    <cofactor evidence="7">
        <name>Mg(2+)</name>
        <dbReference type="ChEBI" id="CHEBI:18420"/>
    </cofactor>
</comment>